<feature type="domain" description="Aromatic amino acid beta-eliminating lyase/threonine aldolase" evidence="7">
    <location>
        <begin position="19"/>
        <end position="299"/>
    </location>
</feature>
<accession>A0A2W7IK42</accession>
<proteinExistence type="inferred from homology"/>
<dbReference type="InterPro" id="IPR015421">
    <property type="entry name" value="PyrdxlP-dep_Trfase_major"/>
</dbReference>
<dbReference type="AlphaFoldDB" id="A0A2W7IK42"/>
<dbReference type="GO" id="GO:0006545">
    <property type="term" value="P:glycine biosynthetic process"/>
    <property type="evidence" value="ECO:0007669"/>
    <property type="project" value="TreeGrafter"/>
</dbReference>
<dbReference type="GO" id="GO:0008732">
    <property type="term" value="F:L-allo-threonine aldolase activity"/>
    <property type="evidence" value="ECO:0007669"/>
    <property type="project" value="TreeGrafter"/>
</dbReference>
<dbReference type="InterPro" id="IPR001597">
    <property type="entry name" value="ArAA_b-elim_lyase/Thr_aldolase"/>
</dbReference>
<dbReference type="Gene3D" id="3.90.1150.10">
    <property type="entry name" value="Aspartate Aminotransferase, domain 1"/>
    <property type="match status" value="1"/>
</dbReference>
<dbReference type="GO" id="GO:0005829">
    <property type="term" value="C:cytosol"/>
    <property type="evidence" value="ECO:0007669"/>
    <property type="project" value="TreeGrafter"/>
</dbReference>
<evidence type="ECO:0000259" key="7">
    <source>
        <dbReference type="Pfam" id="PF01212"/>
    </source>
</evidence>
<comment type="caution">
    <text evidence="8">The sequence shown here is derived from an EMBL/GenBank/DDBJ whole genome shotgun (WGS) entry which is preliminary data.</text>
</comment>
<comment type="similarity">
    <text evidence="2">Belongs to the threonine aldolase family.</text>
</comment>
<evidence type="ECO:0000256" key="2">
    <source>
        <dbReference type="ARBA" id="ARBA00006966"/>
    </source>
</evidence>
<comment type="cofactor">
    <cofactor evidence="1">
        <name>pyridoxal 5'-phosphate</name>
        <dbReference type="ChEBI" id="CHEBI:597326"/>
    </cofactor>
</comment>
<evidence type="ECO:0000313" key="9">
    <source>
        <dbReference type="Proteomes" id="UP000249688"/>
    </source>
</evidence>
<keyword evidence="5" id="KW-0456">Lyase</keyword>
<evidence type="ECO:0000256" key="5">
    <source>
        <dbReference type="ARBA" id="ARBA00023239"/>
    </source>
</evidence>
<gene>
    <name evidence="8" type="ORF">C8P66_11111</name>
</gene>
<dbReference type="PANTHER" id="PTHR48097">
    <property type="entry name" value="L-THREONINE ALDOLASE-RELATED"/>
    <property type="match status" value="1"/>
</dbReference>
<evidence type="ECO:0000256" key="3">
    <source>
        <dbReference type="ARBA" id="ARBA00011881"/>
    </source>
</evidence>
<dbReference type="PIRSF" id="PIRSF017617">
    <property type="entry name" value="Thr_aldolase"/>
    <property type="match status" value="1"/>
</dbReference>
<dbReference type="Gene3D" id="3.40.640.10">
    <property type="entry name" value="Type I PLP-dependent aspartate aminotransferase-like (Major domain)"/>
    <property type="match status" value="1"/>
</dbReference>
<evidence type="ECO:0000256" key="6">
    <source>
        <dbReference type="PIRSR" id="PIRSR017617-1"/>
    </source>
</evidence>
<feature type="modified residue" description="N6-(pyridoxal phosphate)lysine" evidence="6">
    <location>
        <position position="214"/>
    </location>
</feature>
<dbReference type="NCBIfam" id="NF041359">
    <property type="entry name" value="GntG_guanitoxin"/>
    <property type="match status" value="1"/>
</dbReference>
<dbReference type="InterPro" id="IPR015422">
    <property type="entry name" value="PyrdxlP-dep_Trfase_small"/>
</dbReference>
<dbReference type="SUPFAM" id="SSF53383">
    <property type="entry name" value="PLP-dependent transferases"/>
    <property type="match status" value="1"/>
</dbReference>
<dbReference type="FunFam" id="3.40.640.10:FF:000030">
    <property type="entry name" value="Low-specificity L-threonine aldolase"/>
    <property type="match status" value="1"/>
</dbReference>
<dbReference type="InterPro" id="IPR015424">
    <property type="entry name" value="PyrdxlP-dep_Trfase"/>
</dbReference>
<dbReference type="Pfam" id="PF01212">
    <property type="entry name" value="Beta_elim_lyase"/>
    <property type="match status" value="1"/>
</dbReference>
<organism evidence="8 9">
    <name type="scientific">Humitalea rosea</name>
    <dbReference type="NCBI Taxonomy" id="990373"/>
    <lineage>
        <taxon>Bacteria</taxon>
        <taxon>Pseudomonadati</taxon>
        <taxon>Pseudomonadota</taxon>
        <taxon>Alphaproteobacteria</taxon>
        <taxon>Acetobacterales</taxon>
        <taxon>Roseomonadaceae</taxon>
        <taxon>Humitalea</taxon>
    </lineage>
</organism>
<keyword evidence="4" id="KW-0663">Pyridoxal phosphate</keyword>
<evidence type="ECO:0000313" key="8">
    <source>
        <dbReference type="EMBL" id="PZW45597.1"/>
    </source>
</evidence>
<dbReference type="RefSeq" id="WP_245903426.1">
    <property type="nucleotide sequence ID" value="NZ_QKYU01000011.1"/>
</dbReference>
<evidence type="ECO:0000256" key="1">
    <source>
        <dbReference type="ARBA" id="ARBA00001933"/>
    </source>
</evidence>
<keyword evidence="9" id="KW-1185">Reference proteome</keyword>
<dbReference type="Proteomes" id="UP000249688">
    <property type="component" value="Unassembled WGS sequence"/>
</dbReference>
<sequence>MSYIPVRPDPSLPPVTVNLYSDTQTRPTPAMLDAMKSAETGDEQHGDDPTVWALCDRMAALLGKEAAVFLPSGTMCNVVALLVHCRPGDEVLAHRLAHIITSEHGNHAALGGIMMNPLDGERGLFDVAAVEAALRPRSRYAPPQKLLEVEQTANLGGGVVWPQAQLDAVLARGHEAGLATHMDGARLMNAVVAAGIPAAEMVAGCDSVWVDFTKGLGAPLGAVLAGSTEFISEAWRWKQRLGGSMRQGGVSAAACLYALDHNIDRLAGDHTNARTLARGLAQLEGMKVEQPDTNLVFFDPRGAGLTAEAFATAMRQQGVMVSTLAGRVRACTHLDVSAAQIELALTAARAVVAAA</sequence>
<dbReference type="InterPro" id="IPR023603">
    <property type="entry name" value="Low_specificity_L-TA-like"/>
</dbReference>
<dbReference type="PANTHER" id="PTHR48097:SF9">
    <property type="entry name" value="L-THREONINE ALDOLASE"/>
    <property type="match status" value="1"/>
</dbReference>
<name>A0A2W7IK42_9PROT</name>
<dbReference type="GO" id="GO:0006567">
    <property type="term" value="P:L-threonine catabolic process"/>
    <property type="evidence" value="ECO:0007669"/>
    <property type="project" value="TreeGrafter"/>
</dbReference>
<comment type="subunit">
    <text evidence="3">Homotetramer.</text>
</comment>
<dbReference type="EMBL" id="QKYU01000011">
    <property type="protein sequence ID" value="PZW45597.1"/>
    <property type="molecule type" value="Genomic_DNA"/>
</dbReference>
<evidence type="ECO:0000256" key="4">
    <source>
        <dbReference type="ARBA" id="ARBA00022898"/>
    </source>
</evidence>
<reference evidence="8 9" key="1">
    <citation type="submission" date="2018-06" db="EMBL/GenBank/DDBJ databases">
        <title>Genomic Encyclopedia of Archaeal and Bacterial Type Strains, Phase II (KMG-II): from individual species to whole genera.</title>
        <authorList>
            <person name="Goeker M."/>
        </authorList>
    </citation>
    <scope>NUCLEOTIDE SEQUENCE [LARGE SCALE GENOMIC DNA]</scope>
    <source>
        <strain evidence="8 9">DSM 24525</strain>
    </source>
</reference>
<protein>
    <submittedName>
        <fullName evidence="8">L-threonine aldolase</fullName>
    </submittedName>
</protein>